<evidence type="ECO:0000313" key="2">
    <source>
        <dbReference type="Proteomes" id="UP001056778"/>
    </source>
</evidence>
<protein>
    <submittedName>
        <fullName evidence="1">Homeobox-like domain superfamily</fullName>
    </submittedName>
</protein>
<organism evidence="1 2">
    <name type="scientific">Holotrichia oblita</name>
    <name type="common">Chafer beetle</name>
    <dbReference type="NCBI Taxonomy" id="644536"/>
    <lineage>
        <taxon>Eukaryota</taxon>
        <taxon>Metazoa</taxon>
        <taxon>Ecdysozoa</taxon>
        <taxon>Arthropoda</taxon>
        <taxon>Hexapoda</taxon>
        <taxon>Insecta</taxon>
        <taxon>Pterygota</taxon>
        <taxon>Neoptera</taxon>
        <taxon>Endopterygota</taxon>
        <taxon>Coleoptera</taxon>
        <taxon>Polyphaga</taxon>
        <taxon>Scarabaeiformia</taxon>
        <taxon>Scarabaeidae</taxon>
        <taxon>Melolonthinae</taxon>
        <taxon>Holotrichia</taxon>
    </lineage>
</organism>
<gene>
    <name evidence="1" type="ORF">MML48_9g00003665</name>
</gene>
<sequence length="78" mass="9013">MVRNYERKKPKRSYTKADLEQAVQAVQAKKMGSLRARKIYKIPQTIIMDHLKDRRGVKSQTMGRPPALSENAEEKLAE</sequence>
<keyword evidence="2" id="KW-1185">Reference proteome</keyword>
<proteinExistence type="predicted"/>
<dbReference type="EMBL" id="CM043023">
    <property type="protein sequence ID" value="KAI4455433.1"/>
    <property type="molecule type" value="Genomic_DNA"/>
</dbReference>
<comment type="caution">
    <text evidence="1">The sequence shown here is derived from an EMBL/GenBank/DDBJ whole genome shotgun (WGS) entry which is preliminary data.</text>
</comment>
<dbReference type="Proteomes" id="UP001056778">
    <property type="component" value="Chromosome 9"/>
</dbReference>
<reference evidence="1" key="1">
    <citation type="submission" date="2022-04" db="EMBL/GenBank/DDBJ databases">
        <title>Chromosome-scale genome assembly of Holotrichia oblita Faldermann.</title>
        <authorList>
            <person name="Rongchong L."/>
        </authorList>
    </citation>
    <scope>NUCLEOTIDE SEQUENCE</scope>
    <source>
        <strain evidence="1">81SQS9</strain>
    </source>
</reference>
<evidence type="ECO:0000313" key="1">
    <source>
        <dbReference type="EMBL" id="KAI4455433.1"/>
    </source>
</evidence>
<name>A0ACB9SKV1_HOLOL</name>
<accession>A0ACB9SKV1</accession>